<gene>
    <name evidence="1" type="ORF">FC84_GL001446</name>
</gene>
<sequence length="142" mass="16564">MNNLDWYLQQSESLTLAEMDALQQQIFNQADSTDPEFQEVWQDLLSSAIKYTSIRAGWHLLSRSERSAQDQVRTATHNDVITNFLILERLFKLKGWHSQAWTEKLFLQADQPQRHLADVNGHRKRIGDFANYLAFISALSQR</sequence>
<accession>A0A0R2BIC1</accession>
<name>A0A0R2BIC1_9LACO</name>
<dbReference type="AlphaFoldDB" id="A0A0R2BIC1"/>
<comment type="caution">
    <text evidence="1">The sequence shown here is derived from an EMBL/GenBank/DDBJ whole genome shotgun (WGS) entry which is preliminary data.</text>
</comment>
<dbReference type="EMBL" id="AYYK01000004">
    <property type="protein sequence ID" value="KRM79272.1"/>
    <property type="molecule type" value="Genomic_DNA"/>
</dbReference>
<dbReference type="RefSeq" id="WP_057755173.1">
    <property type="nucleotide sequence ID" value="NZ_AYYK01000004.1"/>
</dbReference>
<dbReference type="OrthoDB" id="1957452at2"/>
<proteinExistence type="predicted"/>
<reference evidence="1 2" key="1">
    <citation type="journal article" date="2015" name="Genome Announc.">
        <title>Expanding the biotechnology potential of lactobacilli through comparative genomics of 213 strains and associated genera.</title>
        <authorList>
            <person name="Sun Z."/>
            <person name="Harris H.M."/>
            <person name="McCann A."/>
            <person name="Guo C."/>
            <person name="Argimon S."/>
            <person name="Zhang W."/>
            <person name="Yang X."/>
            <person name="Jeffery I.B."/>
            <person name="Cooney J.C."/>
            <person name="Kagawa T.F."/>
            <person name="Liu W."/>
            <person name="Song Y."/>
            <person name="Salvetti E."/>
            <person name="Wrobel A."/>
            <person name="Rasinkangas P."/>
            <person name="Parkhill J."/>
            <person name="Rea M.C."/>
            <person name="O'Sullivan O."/>
            <person name="Ritari J."/>
            <person name="Douillard F.P."/>
            <person name="Paul Ross R."/>
            <person name="Yang R."/>
            <person name="Briner A.E."/>
            <person name="Felis G.E."/>
            <person name="de Vos W.M."/>
            <person name="Barrangou R."/>
            <person name="Klaenhammer T.R."/>
            <person name="Caufield P.W."/>
            <person name="Cui Y."/>
            <person name="Zhang H."/>
            <person name="O'Toole P.W."/>
        </authorList>
    </citation>
    <scope>NUCLEOTIDE SEQUENCE [LARGE SCALE GENOMIC DNA]</scope>
    <source>
        <strain evidence="1 2">DSM 20335</strain>
    </source>
</reference>
<evidence type="ECO:0000313" key="2">
    <source>
        <dbReference type="Proteomes" id="UP000051813"/>
    </source>
</evidence>
<organism evidence="1 2">
    <name type="scientific">Lapidilactobacillus dextrinicus DSM 20335</name>
    <dbReference type="NCBI Taxonomy" id="1423738"/>
    <lineage>
        <taxon>Bacteria</taxon>
        <taxon>Bacillati</taxon>
        <taxon>Bacillota</taxon>
        <taxon>Bacilli</taxon>
        <taxon>Lactobacillales</taxon>
        <taxon>Lactobacillaceae</taxon>
        <taxon>Lapidilactobacillus</taxon>
    </lineage>
</organism>
<protein>
    <submittedName>
        <fullName evidence="1">Uncharacterized protein</fullName>
    </submittedName>
</protein>
<dbReference type="STRING" id="1423738.FC84_GL001446"/>
<dbReference type="Proteomes" id="UP000051813">
    <property type="component" value="Unassembled WGS sequence"/>
</dbReference>
<dbReference type="PATRIC" id="fig|1423738.3.peg.1463"/>
<keyword evidence="2" id="KW-1185">Reference proteome</keyword>
<evidence type="ECO:0000313" key="1">
    <source>
        <dbReference type="EMBL" id="KRM79272.1"/>
    </source>
</evidence>